<dbReference type="InterPro" id="IPR045518">
    <property type="entry name" value="2EXR"/>
</dbReference>
<comment type="caution">
    <text evidence="2">The sequence shown here is derived from an EMBL/GenBank/DDBJ whole genome shotgun (WGS) entry which is preliminary data.</text>
</comment>
<dbReference type="Proteomes" id="UP000554235">
    <property type="component" value="Unassembled WGS sequence"/>
</dbReference>
<evidence type="ECO:0000259" key="1">
    <source>
        <dbReference type="Pfam" id="PF20150"/>
    </source>
</evidence>
<organism evidence="2 3">
    <name type="scientific">Fusarium albosuccineum</name>
    <dbReference type="NCBI Taxonomy" id="1237068"/>
    <lineage>
        <taxon>Eukaryota</taxon>
        <taxon>Fungi</taxon>
        <taxon>Dikarya</taxon>
        <taxon>Ascomycota</taxon>
        <taxon>Pezizomycotina</taxon>
        <taxon>Sordariomycetes</taxon>
        <taxon>Hypocreomycetidae</taxon>
        <taxon>Hypocreales</taxon>
        <taxon>Nectriaceae</taxon>
        <taxon>Fusarium</taxon>
        <taxon>Fusarium decemcellulare species complex</taxon>
    </lineage>
</organism>
<dbReference type="PANTHER" id="PTHR35910">
    <property type="entry name" value="2EXR DOMAIN-CONTAINING PROTEIN"/>
    <property type="match status" value="1"/>
</dbReference>
<evidence type="ECO:0000313" key="2">
    <source>
        <dbReference type="EMBL" id="KAF4465911.1"/>
    </source>
</evidence>
<accession>A0A8H4LBP4</accession>
<feature type="domain" description="2EXR" evidence="1">
    <location>
        <begin position="5"/>
        <end position="79"/>
    </location>
</feature>
<name>A0A8H4LBP4_9HYPO</name>
<protein>
    <submittedName>
        <fullName evidence="2">Tetracycline resistance</fullName>
    </submittedName>
</protein>
<dbReference type="AlphaFoldDB" id="A0A8H4LBP4"/>
<reference evidence="2 3" key="1">
    <citation type="submission" date="2020-01" db="EMBL/GenBank/DDBJ databases">
        <title>Identification and distribution of gene clusters putatively required for synthesis of sphingolipid metabolism inhibitors in phylogenetically diverse species of the filamentous fungus Fusarium.</title>
        <authorList>
            <person name="Kim H.-S."/>
            <person name="Busman M."/>
            <person name="Brown D.W."/>
            <person name="Divon H."/>
            <person name="Uhlig S."/>
            <person name="Proctor R.H."/>
        </authorList>
    </citation>
    <scope>NUCLEOTIDE SEQUENCE [LARGE SCALE GENOMIC DNA]</scope>
    <source>
        <strain evidence="2 3">NRRL 20459</strain>
    </source>
</reference>
<dbReference type="OrthoDB" id="3596450at2759"/>
<evidence type="ECO:0000313" key="3">
    <source>
        <dbReference type="Proteomes" id="UP000554235"/>
    </source>
</evidence>
<sequence>MAPIFHQFSRLPAELRMQIWEEACFPRHLLGIHYFALDERKELIFNPSSYLSKRSASCWDGGLWMACKESRAVVGNHSQIEKWNKVRLRADRECKNPGRLVGKEEAIPGVVATQEGHEARHLMVYPSQDIFCVTANNTNWESLLSSWDVKNIALEFEPSWILDFPRDLFDLNDGKSSRGFLAQVLINMALSHSWSAVFWLIDKSARWRARPDRDISTVFSDSDGEYVEIDWSEIYSGGEDESDIRSDGDYESKIQSDAECESPIVQFINKLAEFDEQIWLLLIDGLIVWGDIEASDWWRYTFSIKESIRLLVRRDNQVTGHLD</sequence>
<proteinExistence type="predicted"/>
<dbReference type="EMBL" id="JAADYS010000957">
    <property type="protein sequence ID" value="KAF4465911.1"/>
    <property type="molecule type" value="Genomic_DNA"/>
</dbReference>
<gene>
    <name evidence="2" type="ORF">FALBO_7225</name>
</gene>
<dbReference type="PANTHER" id="PTHR35910:SF1">
    <property type="entry name" value="2EXR DOMAIN-CONTAINING PROTEIN"/>
    <property type="match status" value="1"/>
</dbReference>
<keyword evidence="3" id="KW-1185">Reference proteome</keyword>
<dbReference type="Pfam" id="PF20150">
    <property type="entry name" value="2EXR"/>
    <property type="match status" value="1"/>
</dbReference>